<evidence type="ECO:0000256" key="6">
    <source>
        <dbReference type="PIRSR" id="PIRSR000450-1"/>
    </source>
</evidence>
<proteinExistence type="inferred from homology"/>
<comment type="subcellular location">
    <subcellularLocation>
        <location evidence="5">Cytoplasm</location>
    </subcellularLocation>
</comment>
<reference evidence="7 8" key="1">
    <citation type="submission" date="2018-07" db="EMBL/GenBank/DDBJ databases">
        <title>Genomic Encyclopedia of Type Strains, Phase III (KMG-III): the genomes of soil and plant-associated and newly described type strains.</title>
        <authorList>
            <person name="Whitman W."/>
        </authorList>
    </citation>
    <scope>NUCLEOTIDE SEQUENCE [LARGE SCALE GENOMIC DNA]</scope>
    <source>
        <strain evidence="7 8">CECT 8488</strain>
    </source>
</reference>
<dbReference type="SUPFAM" id="SSF52317">
    <property type="entry name" value="Class I glutamine amidotransferase-like"/>
    <property type="match status" value="1"/>
</dbReference>
<gene>
    <name evidence="5" type="primary">metAA</name>
    <name evidence="7" type="ORF">DFP90_10863</name>
</gene>
<dbReference type="RefSeq" id="WP_115937674.1">
    <property type="nucleotide sequence ID" value="NZ_QRDW01000008.1"/>
</dbReference>
<dbReference type="InterPro" id="IPR029062">
    <property type="entry name" value="Class_I_gatase-like"/>
</dbReference>
<comment type="caution">
    <text evidence="5">Lacks conserved residue(s) required for the propagation of feature annotation.</text>
</comment>
<evidence type="ECO:0000313" key="7">
    <source>
        <dbReference type="EMBL" id="RED48045.1"/>
    </source>
</evidence>
<dbReference type="GO" id="GO:0008899">
    <property type="term" value="F:homoserine O-succinyltransferase activity"/>
    <property type="evidence" value="ECO:0007669"/>
    <property type="project" value="UniProtKB-UniRule"/>
</dbReference>
<dbReference type="AlphaFoldDB" id="A0A3D9HF16"/>
<feature type="binding site" evidence="5">
    <location>
        <position position="163"/>
    </location>
    <ligand>
        <name>substrate</name>
    </ligand>
</feature>
<dbReference type="InterPro" id="IPR033752">
    <property type="entry name" value="MetA_family"/>
</dbReference>
<dbReference type="Pfam" id="PF04204">
    <property type="entry name" value="HTS"/>
    <property type="match status" value="1"/>
</dbReference>
<feature type="binding site" evidence="5">
    <location>
        <position position="192"/>
    </location>
    <ligand>
        <name>substrate</name>
    </ligand>
</feature>
<dbReference type="UniPathway" id="UPA00051">
    <property type="reaction ID" value="UER00074"/>
</dbReference>
<dbReference type="CDD" id="cd03131">
    <property type="entry name" value="GATase1_HTS"/>
    <property type="match status" value="1"/>
</dbReference>
<keyword evidence="1 5" id="KW-0963">Cytoplasm</keyword>
<feature type="active site" description="Acyl-thioester intermediate" evidence="5 6">
    <location>
        <position position="142"/>
    </location>
</feature>
<dbReference type="OrthoDB" id="9772423at2"/>
<feature type="site" description="Important for substrate specificity" evidence="5">
    <location>
        <position position="192"/>
    </location>
</feature>
<keyword evidence="2 5" id="KW-0028">Amino-acid biosynthesis</keyword>
<feature type="active site" description="Proton acceptor" evidence="5">
    <location>
        <position position="235"/>
    </location>
</feature>
<comment type="catalytic activity">
    <reaction evidence="5">
        <text>L-homoserine + acetyl-CoA = O-acetyl-L-homoserine + CoA</text>
        <dbReference type="Rhea" id="RHEA:13701"/>
        <dbReference type="ChEBI" id="CHEBI:57287"/>
        <dbReference type="ChEBI" id="CHEBI:57288"/>
        <dbReference type="ChEBI" id="CHEBI:57476"/>
        <dbReference type="ChEBI" id="CHEBI:57716"/>
        <dbReference type="EC" id="2.3.1.31"/>
    </reaction>
</comment>
<keyword evidence="4 5" id="KW-0012">Acyltransferase</keyword>
<keyword evidence="3 5" id="KW-0808">Transferase</keyword>
<dbReference type="GO" id="GO:0005737">
    <property type="term" value="C:cytoplasm"/>
    <property type="evidence" value="ECO:0007669"/>
    <property type="project" value="UniProtKB-SubCell"/>
</dbReference>
<dbReference type="GO" id="GO:0004414">
    <property type="term" value="F:homoserine O-acetyltransferase activity"/>
    <property type="evidence" value="ECO:0007669"/>
    <property type="project" value="UniProtKB-EC"/>
</dbReference>
<dbReference type="GO" id="GO:0019281">
    <property type="term" value="P:L-methionine biosynthetic process from homoserine via O-succinyl-L-homoserine and cystathionine"/>
    <property type="evidence" value="ECO:0007669"/>
    <property type="project" value="InterPro"/>
</dbReference>
<evidence type="ECO:0000256" key="3">
    <source>
        <dbReference type="ARBA" id="ARBA00022679"/>
    </source>
</evidence>
<dbReference type="NCBIfam" id="TIGR01001">
    <property type="entry name" value="metA"/>
    <property type="match status" value="1"/>
</dbReference>
<evidence type="ECO:0000256" key="5">
    <source>
        <dbReference type="HAMAP-Rule" id="MF_00295"/>
    </source>
</evidence>
<evidence type="ECO:0000256" key="1">
    <source>
        <dbReference type="ARBA" id="ARBA00022490"/>
    </source>
</evidence>
<feature type="binding site" evidence="5">
    <location>
        <position position="249"/>
    </location>
    <ligand>
        <name>substrate</name>
    </ligand>
</feature>
<dbReference type="HAMAP" id="MF_00295">
    <property type="entry name" value="MetA_acyltransf"/>
    <property type="match status" value="1"/>
</dbReference>
<keyword evidence="5" id="KW-0486">Methionine biosynthesis</keyword>
<organism evidence="7 8">
    <name type="scientific">Aestuariispira insulae</name>
    <dbReference type="NCBI Taxonomy" id="1461337"/>
    <lineage>
        <taxon>Bacteria</taxon>
        <taxon>Pseudomonadati</taxon>
        <taxon>Pseudomonadota</taxon>
        <taxon>Alphaproteobacteria</taxon>
        <taxon>Rhodospirillales</taxon>
        <taxon>Kiloniellaceae</taxon>
        <taxon>Aestuariispira</taxon>
    </lineage>
</organism>
<dbReference type="PANTHER" id="PTHR20919:SF0">
    <property type="entry name" value="HOMOSERINE O-SUCCINYLTRANSFERASE"/>
    <property type="match status" value="1"/>
</dbReference>
<evidence type="ECO:0000256" key="2">
    <source>
        <dbReference type="ARBA" id="ARBA00022605"/>
    </source>
</evidence>
<comment type="pathway">
    <text evidence="5">Amino-acid biosynthesis; L-methionine biosynthesis via de novo pathway; O-acetyl-L-homoserine from L-homoserine: step 1/1.</text>
</comment>
<dbReference type="Gene3D" id="3.40.50.880">
    <property type="match status" value="1"/>
</dbReference>
<feature type="active site" evidence="5">
    <location>
        <position position="237"/>
    </location>
</feature>
<dbReference type="InterPro" id="IPR005697">
    <property type="entry name" value="HST_MetA"/>
</dbReference>
<evidence type="ECO:0000256" key="4">
    <source>
        <dbReference type="ARBA" id="ARBA00023315"/>
    </source>
</evidence>
<evidence type="ECO:0000313" key="8">
    <source>
        <dbReference type="Proteomes" id="UP000256845"/>
    </source>
</evidence>
<dbReference type="Proteomes" id="UP000256845">
    <property type="component" value="Unassembled WGS sequence"/>
</dbReference>
<sequence>MPIKIPDNLPARKFLSDEGLVVMQESDAARQDIRPLKIGLLNLMPLKEKTELHFSRLIGATPLQVEMTLITTGSYTPSNVSRQHMLDFYHPWEAIRDQKFDGLIVTGAPVETLDFEDVAYWEELSQIYEWTQTHVHNTLNICWGAQAALYHFHNVPKHPLREKMFGLFQHRVVKKHSILLRGFADEFLVPVSRHTENRREDLPQRDGIDVLAESPESGLCIVRDRICRQVYMFNHLEYDATTLKDEYDRDVRQGLEIQLPRNYYPDDDPNQMPLNLWRSHAHLLIANWINDVYQTTPFDIEAIGTGT</sequence>
<comment type="function">
    <text evidence="5">Transfers an acetyl group from acetyl-CoA to L-homoserine, forming acetyl-L-homoserine.</text>
</comment>
<keyword evidence="8" id="KW-1185">Reference proteome</keyword>
<protein>
    <recommendedName>
        <fullName evidence="5">Homoserine O-acetyltransferase</fullName>
        <shortName evidence="5">HAT</shortName>
        <ecNumber evidence="5">2.3.1.31</ecNumber>
    </recommendedName>
    <alternativeName>
        <fullName evidence="5">Homoserine transacetylase</fullName>
        <shortName evidence="5">HTA</shortName>
    </alternativeName>
</protein>
<dbReference type="PIRSF" id="PIRSF000450">
    <property type="entry name" value="H_ser_succinyltr"/>
    <property type="match status" value="1"/>
</dbReference>
<comment type="caution">
    <text evidence="7">The sequence shown here is derived from an EMBL/GenBank/DDBJ whole genome shotgun (WGS) entry which is preliminary data.</text>
</comment>
<comment type="similarity">
    <text evidence="5">Belongs to the MetA family.</text>
</comment>
<feature type="site" description="Important for acyl-CoA specificity" evidence="5">
    <location>
        <position position="111"/>
    </location>
</feature>
<name>A0A3D9HF16_9PROT</name>
<accession>A0A3D9HF16</accession>
<dbReference type="PANTHER" id="PTHR20919">
    <property type="entry name" value="HOMOSERINE O-SUCCINYLTRANSFERASE"/>
    <property type="match status" value="1"/>
</dbReference>
<dbReference type="EC" id="2.3.1.31" evidence="5"/>
<dbReference type="EMBL" id="QRDW01000008">
    <property type="protein sequence ID" value="RED48045.1"/>
    <property type="molecule type" value="Genomic_DNA"/>
</dbReference>